<reference evidence="7" key="1">
    <citation type="submission" date="2011-10" db="EMBL/GenBank/DDBJ databases">
        <authorList>
            <person name="Genoscope - CEA"/>
        </authorList>
    </citation>
    <scope>NUCLEOTIDE SEQUENCE</scope>
</reference>
<dbReference type="AlphaFoldDB" id="G8Y6A1"/>
<organism evidence="7 8">
    <name type="scientific">Pichia sorbitophila (strain ATCC MYA-4447 / BCRC 22081 / CBS 7064 / NBRC 10061 / NRRL Y-12695)</name>
    <name type="common">Hybrid yeast</name>
    <dbReference type="NCBI Taxonomy" id="559304"/>
    <lineage>
        <taxon>Eukaryota</taxon>
        <taxon>Fungi</taxon>
        <taxon>Dikarya</taxon>
        <taxon>Ascomycota</taxon>
        <taxon>Saccharomycotina</taxon>
        <taxon>Pichiomycetes</taxon>
        <taxon>Debaryomycetaceae</taxon>
        <taxon>Millerozyma</taxon>
    </lineage>
</organism>
<dbReference type="GO" id="GO:0005634">
    <property type="term" value="C:nucleus"/>
    <property type="evidence" value="ECO:0007669"/>
    <property type="project" value="TreeGrafter"/>
</dbReference>
<dbReference type="eggNOG" id="ENOG502RQH3">
    <property type="taxonomic scope" value="Eukaryota"/>
</dbReference>
<dbReference type="InterPro" id="IPR050675">
    <property type="entry name" value="OAF3"/>
</dbReference>
<dbReference type="PANTHER" id="PTHR31069">
    <property type="entry name" value="OLEATE-ACTIVATED TRANSCRIPTION FACTOR 1-RELATED"/>
    <property type="match status" value="1"/>
</dbReference>
<dbReference type="CDD" id="cd12148">
    <property type="entry name" value="fungal_TF_MHR"/>
    <property type="match status" value="1"/>
</dbReference>
<dbReference type="STRING" id="559304.G8Y6A1"/>
<evidence type="ECO:0000256" key="4">
    <source>
        <dbReference type="ARBA" id="ARBA00023242"/>
    </source>
</evidence>
<dbReference type="Proteomes" id="UP000005222">
    <property type="component" value="Chromosome K"/>
</dbReference>
<dbReference type="GO" id="GO:0045944">
    <property type="term" value="P:positive regulation of transcription by RNA polymerase II"/>
    <property type="evidence" value="ECO:0007669"/>
    <property type="project" value="TreeGrafter"/>
</dbReference>
<keyword evidence="8" id="KW-1185">Reference proteome</keyword>
<gene>
    <name evidence="7" type="primary">Piso0_004734</name>
    <name evidence="6" type="ORF">GNLVRS01_PISO0K23396g</name>
    <name evidence="7" type="ORF">GNLVRS01_PISO0L23397g</name>
</gene>
<accession>G8Y6A1</accession>
<protein>
    <submittedName>
        <fullName evidence="7">Piso0_004734 protein</fullName>
    </submittedName>
</protein>
<dbReference type="InterPro" id="IPR001138">
    <property type="entry name" value="Zn2Cys6_DnaBD"/>
</dbReference>
<dbReference type="GO" id="GO:0000981">
    <property type="term" value="F:DNA-binding transcription factor activity, RNA polymerase II-specific"/>
    <property type="evidence" value="ECO:0007669"/>
    <property type="project" value="InterPro"/>
</dbReference>
<dbReference type="Proteomes" id="UP000005222">
    <property type="component" value="Chromosome L"/>
</dbReference>
<evidence type="ECO:0000256" key="2">
    <source>
        <dbReference type="ARBA" id="ARBA00023125"/>
    </source>
</evidence>
<dbReference type="SMART" id="SM00066">
    <property type="entry name" value="GAL4"/>
    <property type="match status" value="1"/>
</dbReference>
<evidence type="ECO:0000313" key="8">
    <source>
        <dbReference type="Proteomes" id="UP000005222"/>
    </source>
</evidence>
<evidence type="ECO:0000313" key="6">
    <source>
        <dbReference type="EMBL" id="CCE84131.1"/>
    </source>
</evidence>
<evidence type="ECO:0000256" key="3">
    <source>
        <dbReference type="ARBA" id="ARBA00023163"/>
    </source>
</evidence>
<reference evidence="8" key="2">
    <citation type="journal article" date="2012" name="G3 (Bethesda)">
        <title>Pichia sorbitophila, an interspecies yeast hybrid reveals early steps of genome resolution following polyploidization.</title>
        <authorList>
            <person name="Leh Louis V."/>
            <person name="Despons L."/>
            <person name="Friedrich A."/>
            <person name="Martin T."/>
            <person name="Durrens P."/>
            <person name="Casaregola S."/>
            <person name="Neuveglise C."/>
            <person name="Fairhead C."/>
            <person name="Marck C."/>
            <person name="Cruz J.A."/>
            <person name="Straub M.L."/>
            <person name="Kugler V."/>
            <person name="Sacerdot C."/>
            <person name="Uzunov Z."/>
            <person name="Thierry A."/>
            <person name="Weiss S."/>
            <person name="Bleykasten C."/>
            <person name="De Montigny J."/>
            <person name="Jacques N."/>
            <person name="Jung P."/>
            <person name="Lemaire M."/>
            <person name="Mallet S."/>
            <person name="Morel G."/>
            <person name="Richard G.F."/>
            <person name="Sarkar A."/>
            <person name="Savel G."/>
            <person name="Schacherer J."/>
            <person name="Seret M.L."/>
            <person name="Talla E."/>
            <person name="Samson G."/>
            <person name="Jubin C."/>
            <person name="Poulain J."/>
            <person name="Vacherie B."/>
            <person name="Barbe V."/>
            <person name="Pelletier E."/>
            <person name="Sherman D.J."/>
            <person name="Westhof E."/>
            <person name="Weissenbach J."/>
            <person name="Baret P.V."/>
            <person name="Wincker P."/>
            <person name="Gaillardin C."/>
            <person name="Dujon B."/>
            <person name="Souciet J.L."/>
        </authorList>
    </citation>
    <scope>NUCLEOTIDE SEQUENCE [LARGE SCALE GENOMIC DNA]</scope>
    <source>
        <strain evidence="8">ATCC MYA-4447 / BCRC 22081 / CBS 7064 / NBRC 10061 / NRRL Y-12695</strain>
    </source>
</reference>
<proteinExistence type="predicted"/>
<keyword evidence="2" id="KW-0238">DNA-binding</keyword>
<dbReference type="EMBL" id="FO082049">
    <property type="protein sequence ID" value="CCE84131.1"/>
    <property type="molecule type" value="Genomic_DNA"/>
</dbReference>
<dbReference type="PANTHER" id="PTHR31069:SF12">
    <property type="entry name" value="TRANSCRIPTION FACTOR DOMAIN-CONTAINING PROTEIN"/>
    <property type="match status" value="1"/>
</dbReference>
<dbReference type="InterPro" id="IPR036864">
    <property type="entry name" value="Zn2-C6_fun-type_DNA-bd_sf"/>
</dbReference>
<dbReference type="OrthoDB" id="2406834at2759"/>
<dbReference type="SUPFAM" id="SSF57701">
    <property type="entry name" value="Zn2/Cys6 DNA-binding domain"/>
    <property type="match status" value="1"/>
</dbReference>
<sequence>MLNLSLCVLHRIVRFFFTDLDYDSMGRKRYVCVCSNCKASKRKCDRRNPCGNCVKLGKQRTCTYLKDDEKYAPYVISASQPLNMKSFNQQSKAASTMDAMSNHTSSKLFDISYSADSKEMPNYETGHSNRKLNFTTRSLLLNQDRTVNDAHWNISTSLPYTMYTGVNPRIDSCDTVVFTISEDVMRSSLLSHPERSSPLGWMSMTLQDPVLAPLWVIFSEVYNVPRATDLKSESFLKDRPSPNDQKKCSPSIEQQDMNGAYEYQKTSPVINNRVNLSGIDIVSITSKNIPKKIITDKLISNFFEWIYPYMPFLDESFFKVQVSRILEYNSDLGKIKKLNIYDIEDYSYLGILLVLMRITCLANAAIPPKYLNSLSTRDQLNTELPSETIVGQECVENAKILLHLGEKEKQNGFCFFLLKLFLSIHRKYFPDDLDVVDDEEICQINKELIEEAQNVLTPNSLHSINNTQLSFLKKKIWNYLIITDLFQNSSLGSFWCCEKEIALNNDIFESPMSNLIDTVFDEKITKVFFSSCSLYGSLKRLLSMILDRKGAKMSSLCDALTQFELGFLQDLGPLEVCYHISDHIIQEKVFKQTFALKYKLSVSNLLMVIFWNLYIKAERRNINTAYFYLKKSLLTILEIYSSYECLTSDDGCVFTLITNPFFAKFVHRSSQILLALFARVSIIMKSTRYITSAAYESELECFKNNLYHCIRYGYMTLEKQHNSNINVNPLKKLHEILLSLSNSDKFTKCQNNYEQTGFLSYSWLCLFHLKEINDMFRLSFSNATSDTVLREDPILINDFNSEIIMNPDAWNEFCIGSDMFFDTLLEF</sequence>
<evidence type="ECO:0000313" key="7">
    <source>
        <dbReference type="EMBL" id="CCE85162.1"/>
    </source>
</evidence>
<dbReference type="GO" id="GO:0000978">
    <property type="term" value="F:RNA polymerase II cis-regulatory region sequence-specific DNA binding"/>
    <property type="evidence" value="ECO:0007669"/>
    <property type="project" value="TreeGrafter"/>
</dbReference>
<dbReference type="EMBL" id="FO082048">
    <property type="protein sequence ID" value="CCE85162.1"/>
    <property type="molecule type" value="Genomic_DNA"/>
</dbReference>
<dbReference type="PROSITE" id="PS00463">
    <property type="entry name" value="ZN2_CY6_FUNGAL_1"/>
    <property type="match status" value="1"/>
</dbReference>
<dbReference type="GO" id="GO:0008270">
    <property type="term" value="F:zinc ion binding"/>
    <property type="evidence" value="ECO:0007669"/>
    <property type="project" value="InterPro"/>
</dbReference>
<name>G8Y6A1_PICSO</name>
<evidence type="ECO:0000259" key="5">
    <source>
        <dbReference type="PROSITE" id="PS50048"/>
    </source>
</evidence>
<dbReference type="HOGENOM" id="CLU_342586_0_0_1"/>
<evidence type="ECO:0000256" key="1">
    <source>
        <dbReference type="ARBA" id="ARBA00023015"/>
    </source>
</evidence>
<dbReference type="CDD" id="cd00067">
    <property type="entry name" value="GAL4"/>
    <property type="match status" value="1"/>
</dbReference>
<dbReference type="Gene3D" id="4.10.240.10">
    <property type="entry name" value="Zn(2)-C6 fungal-type DNA-binding domain"/>
    <property type="match status" value="1"/>
</dbReference>
<dbReference type="Pfam" id="PF00172">
    <property type="entry name" value="Zn_clus"/>
    <property type="match status" value="1"/>
</dbReference>
<dbReference type="InParanoid" id="G8Y6A1"/>
<dbReference type="PROSITE" id="PS50048">
    <property type="entry name" value="ZN2_CY6_FUNGAL_2"/>
    <property type="match status" value="1"/>
</dbReference>
<keyword evidence="3" id="KW-0804">Transcription</keyword>
<feature type="domain" description="Zn(2)-C6 fungal-type" evidence="5">
    <location>
        <begin position="33"/>
        <end position="64"/>
    </location>
</feature>
<keyword evidence="1" id="KW-0805">Transcription regulation</keyword>
<keyword evidence="4" id="KW-0539">Nucleus</keyword>